<dbReference type="EMBL" id="CCYD01000610">
    <property type="protein sequence ID" value="CEG42140.1"/>
    <property type="molecule type" value="Genomic_DNA"/>
</dbReference>
<accession>A0A0P1ALT5</accession>
<dbReference type="GeneID" id="36407494"/>
<organism evidence="1 2">
    <name type="scientific">Plasmopara halstedii</name>
    <name type="common">Downy mildew of sunflower</name>
    <dbReference type="NCBI Taxonomy" id="4781"/>
    <lineage>
        <taxon>Eukaryota</taxon>
        <taxon>Sar</taxon>
        <taxon>Stramenopiles</taxon>
        <taxon>Oomycota</taxon>
        <taxon>Peronosporomycetes</taxon>
        <taxon>Peronosporales</taxon>
        <taxon>Peronosporaceae</taxon>
        <taxon>Plasmopara</taxon>
    </lineage>
</organism>
<dbReference type="Proteomes" id="UP000054928">
    <property type="component" value="Unassembled WGS sequence"/>
</dbReference>
<sequence>MLMTSFSNHFVGDCINLDDIAIKSRATTAALVSILPARQVSRVESVDNTCPKAGDVATADCQPYLLSYNGVMYVAPPSLLKDVHMGVDRTSCFGSLGVNGFSEYELNATAFSFMTACGADNIPTKRVKANVQNVQETKLPGFYNNTSVNRPLDSNCDVATESMAQQIYITMEDVKYQNDQKSTLMNTATETKKSNDDMVGVSPAALTDDALQAMVGTQADTQADTQVANELLTELRI</sequence>
<protein>
    <submittedName>
        <fullName evidence="1">Uncharacterized protein</fullName>
    </submittedName>
</protein>
<dbReference type="RefSeq" id="XP_024578509.1">
    <property type="nucleotide sequence ID" value="XM_024727987.1"/>
</dbReference>
<evidence type="ECO:0000313" key="2">
    <source>
        <dbReference type="Proteomes" id="UP000054928"/>
    </source>
</evidence>
<name>A0A0P1ALT5_PLAHL</name>
<proteinExistence type="predicted"/>
<evidence type="ECO:0000313" key="1">
    <source>
        <dbReference type="EMBL" id="CEG42140.1"/>
    </source>
</evidence>
<reference evidence="2" key="1">
    <citation type="submission" date="2014-09" db="EMBL/GenBank/DDBJ databases">
        <authorList>
            <person name="Sharma Rahul"/>
            <person name="Thines Marco"/>
        </authorList>
    </citation>
    <scope>NUCLEOTIDE SEQUENCE [LARGE SCALE GENOMIC DNA]</scope>
</reference>
<dbReference type="AlphaFoldDB" id="A0A0P1ALT5"/>
<keyword evidence="2" id="KW-1185">Reference proteome</keyword>